<dbReference type="KEGG" id="aagg:ETAA8_69610"/>
<sequence>MIALTKDEAIRVAREQDTFAALAYLSRQADPIAAAKLFSETMLHLYWQEKDLPLALAFGRAGAQFALTAAETNEAVASDLRSSAKALTYNLASFTWRGWDEPGIEIGAADMLMGLDAAKANLRLALELKKGDLPLSRAHWMLGAQQLAAKQLAAARDSFAAAERYATVANTPAEALLAQGFAIVVRVVAADKASADRQTATDELERCKQRLRQLPDGDAFCGQFDSALKVFAASESSG</sequence>
<dbReference type="Proteomes" id="UP000315017">
    <property type="component" value="Chromosome"/>
</dbReference>
<evidence type="ECO:0000313" key="2">
    <source>
        <dbReference type="Proteomes" id="UP000315017"/>
    </source>
</evidence>
<protein>
    <submittedName>
        <fullName evidence="1">Uncharacterized protein</fullName>
    </submittedName>
</protein>
<dbReference type="AlphaFoldDB" id="A0A517YNK6"/>
<reference evidence="1 2" key="1">
    <citation type="submission" date="2019-02" db="EMBL/GenBank/DDBJ databases">
        <title>Deep-cultivation of Planctomycetes and their phenomic and genomic characterization uncovers novel biology.</title>
        <authorList>
            <person name="Wiegand S."/>
            <person name="Jogler M."/>
            <person name="Boedeker C."/>
            <person name="Pinto D."/>
            <person name="Vollmers J."/>
            <person name="Rivas-Marin E."/>
            <person name="Kohn T."/>
            <person name="Peeters S.H."/>
            <person name="Heuer A."/>
            <person name="Rast P."/>
            <person name="Oberbeckmann S."/>
            <person name="Bunk B."/>
            <person name="Jeske O."/>
            <person name="Meyerdierks A."/>
            <person name="Storesund J.E."/>
            <person name="Kallscheuer N."/>
            <person name="Luecker S."/>
            <person name="Lage O.M."/>
            <person name="Pohl T."/>
            <person name="Merkel B.J."/>
            <person name="Hornburger P."/>
            <person name="Mueller R.-W."/>
            <person name="Bruemmer F."/>
            <person name="Labrenz M."/>
            <person name="Spormann A.M."/>
            <person name="Op den Camp H."/>
            <person name="Overmann J."/>
            <person name="Amann R."/>
            <person name="Jetten M.S.M."/>
            <person name="Mascher T."/>
            <person name="Medema M.H."/>
            <person name="Devos D.P."/>
            <person name="Kaster A.-K."/>
            <person name="Ovreas L."/>
            <person name="Rohde M."/>
            <person name="Galperin M.Y."/>
            <person name="Jogler C."/>
        </authorList>
    </citation>
    <scope>NUCLEOTIDE SEQUENCE [LARGE SCALE GENOMIC DNA]</scope>
    <source>
        <strain evidence="1 2">ETA_A8</strain>
    </source>
</reference>
<gene>
    <name evidence="1" type="ORF">ETAA8_69610</name>
</gene>
<dbReference type="OrthoDB" id="282786at2"/>
<name>A0A517YNK6_9BACT</name>
<dbReference type="EMBL" id="CP036274">
    <property type="protein sequence ID" value="QDU31801.1"/>
    <property type="molecule type" value="Genomic_DNA"/>
</dbReference>
<proteinExistence type="predicted"/>
<accession>A0A517YNK6</accession>
<organism evidence="1 2">
    <name type="scientific">Anatilimnocola aggregata</name>
    <dbReference type="NCBI Taxonomy" id="2528021"/>
    <lineage>
        <taxon>Bacteria</taxon>
        <taxon>Pseudomonadati</taxon>
        <taxon>Planctomycetota</taxon>
        <taxon>Planctomycetia</taxon>
        <taxon>Pirellulales</taxon>
        <taxon>Pirellulaceae</taxon>
        <taxon>Anatilimnocola</taxon>
    </lineage>
</organism>
<keyword evidence="2" id="KW-1185">Reference proteome</keyword>
<evidence type="ECO:0000313" key="1">
    <source>
        <dbReference type="EMBL" id="QDU31801.1"/>
    </source>
</evidence>
<dbReference type="RefSeq" id="WP_145099540.1">
    <property type="nucleotide sequence ID" value="NZ_CP036274.1"/>
</dbReference>